<evidence type="ECO:0000313" key="1">
    <source>
        <dbReference type="EMBL" id="KAK1767788.1"/>
    </source>
</evidence>
<dbReference type="PANTHER" id="PTHR36459">
    <property type="entry name" value="ORF"/>
    <property type="match status" value="1"/>
</dbReference>
<keyword evidence="2" id="KW-1185">Reference proteome</keyword>
<protein>
    <submittedName>
        <fullName evidence="1">Uncharacterized protein</fullName>
    </submittedName>
</protein>
<dbReference type="GeneID" id="85310973"/>
<accession>A0AAJ0FLX4</accession>
<dbReference type="EMBL" id="MU839007">
    <property type="protein sequence ID" value="KAK1767788.1"/>
    <property type="molecule type" value="Genomic_DNA"/>
</dbReference>
<dbReference type="PANTHER" id="PTHR36459:SF1">
    <property type="entry name" value="FATTY ACID DESATURASE DOMAIN-CONTAINING PROTEIN-RELATED"/>
    <property type="match status" value="1"/>
</dbReference>
<comment type="caution">
    <text evidence="1">The sequence shown here is derived from an EMBL/GenBank/DDBJ whole genome shotgun (WGS) entry which is preliminary data.</text>
</comment>
<reference evidence="1" key="1">
    <citation type="submission" date="2023-06" db="EMBL/GenBank/DDBJ databases">
        <title>Genome-scale phylogeny and comparative genomics of the fungal order Sordariales.</title>
        <authorList>
            <consortium name="Lawrence Berkeley National Laboratory"/>
            <person name="Hensen N."/>
            <person name="Bonometti L."/>
            <person name="Westerberg I."/>
            <person name="Brannstrom I.O."/>
            <person name="Guillou S."/>
            <person name="Cros-Aarteil S."/>
            <person name="Calhoun S."/>
            <person name="Haridas S."/>
            <person name="Kuo A."/>
            <person name="Mondo S."/>
            <person name="Pangilinan J."/>
            <person name="Riley R."/>
            <person name="Labutti K."/>
            <person name="Andreopoulos B."/>
            <person name="Lipzen A."/>
            <person name="Chen C."/>
            <person name="Yanf M."/>
            <person name="Daum C."/>
            <person name="Ng V."/>
            <person name="Clum A."/>
            <person name="Steindorff A."/>
            <person name="Ohm R."/>
            <person name="Martin F."/>
            <person name="Silar P."/>
            <person name="Natvig D."/>
            <person name="Lalanne C."/>
            <person name="Gautier V."/>
            <person name="Ament-Velasquez S.L."/>
            <person name="Kruys A."/>
            <person name="Hutchinson M.I."/>
            <person name="Powell A.J."/>
            <person name="Barry K."/>
            <person name="Miller A.N."/>
            <person name="Grigoriev I.V."/>
            <person name="Debuchy R."/>
            <person name="Gladieux P."/>
            <person name="Thoren M.H."/>
            <person name="Johannesson H."/>
        </authorList>
    </citation>
    <scope>NUCLEOTIDE SEQUENCE</scope>
    <source>
        <strain evidence="1">8032-3</strain>
    </source>
</reference>
<gene>
    <name evidence="1" type="ORF">QBC33DRAFT_537377</name>
</gene>
<sequence length="161" mass="18663">MLLLVRQHLPVHHGSAHGPYVEYLLLSPETGAQHAFVDDEEPDSDYRSSITLIDVASNRHCFNDGCHTSHHLNPLRHWREHPVSFMKTKELYASQHALVFHNIDYIMITVRLLMKDYQTLAKCMVPIGSQVSMTLEERAALLRRHTRRFTEEEICKKFMGA</sequence>
<name>A0AAJ0FLX4_9PEZI</name>
<proteinExistence type="predicted"/>
<dbReference type="AlphaFoldDB" id="A0AAJ0FLX4"/>
<dbReference type="Proteomes" id="UP001244011">
    <property type="component" value="Unassembled WGS sequence"/>
</dbReference>
<dbReference type="RefSeq" id="XP_060284001.1">
    <property type="nucleotide sequence ID" value="XM_060427786.1"/>
</dbReference>
<organism evidence="1 2">
    <name type="scientific">Phialemonium atrogriseum</name>
    <dbReference type="NCBI Taxonomy" id="1093897"/>
    <lineage>
        <taxon>Eukaryota</taxon>
        <taxon>Fungi</taxon>
        <taxon>Dikarya</taxon>
        <taxon>Ascomycota</taxon>
        <taxon>Pezizomycotina</taxon>
        <taxon>Sordariomycetes</taxon>
        <taxon>Sordariomycetidae</taxon>
        <taxon>Cephalothecales</taxon>
        <taxon>Cephalothecaceae</taxon>
        <taxon>Phialemonium</taxon>
    </lineage>
</organism>
<evidence type="ECO:0000313" key="2">
    <source>
        <dbReference type="Proteomes" id="UP001244011"/>
    </source>
</evidence>